<evidence type="ECO:0000313" key="1">
    <source>
        <dbReference type="EMBL" id="CAH2394743.1"/>
    </source>
</evidence>
<proteinExistence type="predicted"/>
<evidence type="ECO:0000313" key="2">
    <source>
        <dbReference type="Proteomes" id="UP001152604"/>
    </source>
</evidence>
<protein>
    <recommendedName>
        <fullName evidence="3">Transposase</fullName>
    </recommendedName>
</protein>
<evidence type="ECO:0008006" key="3">
    <source>
        <dbReference type="Google" id="ProtNLM"/>
    </source>
</evidence>
<comment type="caution">
    <text evidence="1">The sequence shown here is derived from an EMBL/GenBank/DDBJ whole genome shotgun (WGS) entry which is preliminary data.</text>
</comment>
<accession>A0ABN8JFV0</accession>
<sequence length="81" mass="8989">MSIIRCGRHVAHTPGRRSVLSFKGFDGAAREGPALLRPRLKLNYHCHVILVRWRDQPPECGHLGNASAAHLDSSIPARLPF</sequence>
<reference evidence="1" key="1">
    <citation type="submission" date="2022-03" db="EMBL/GenBank/DDBJ databases">
        <authorList>
            <person name="Brunel B."/>
        </authorList>
    </citation>
    <scope>NUCLEOTIDE SEQUENCE</scope>
    <source>
        <strain evidence="1">STM4922sample</strain>
    </source>
</reference>
<gene>
    <name evidence="1" type="ORF">MES4922_110187</name>
</gene>
<name>A0ABN8JFV0_9HYPH</name>
<organism evidence="1 2">
    <name type="scientific">Mesorhizobium ventifaucium</name>
    <dbReference type="NCBI Taxonomy" id="666020"/>
    <lineage>
        <taxon>Bacteria</taxon>
        <taxon>Pseudomonadati</taxon>
        <taxon>Pseudomonadota</taxon>
        <taxon>Alphaproteobacteria</taxon>
        <taxon>Hyphomicrobiales</taxon>
        <taxon>Phyllobacteriaceae</taxon>
        <taxon>Mesorhizobium</taxon>
    </lineage>
</organism>
<dbReference type="EMBL" id="CAKXZS010000003">
    <property type="protein sequence ID" value="CAH2394743.1"/>
    <property type="molecule type" value="Genomic_DNA"/>
</dbReference>
<dbReference type="Proteomes" id="UP001152604">
    <property type="component" value="Unassembled WGS sequence"/>
</dbReference>
<keyword evidence="2" id="KW-1185">Reference proteome</keyword>